<comment type="caution">
    <text evidence="1">The sequence shown here is derived from an EMBL/GenBank/DDBJ whole genome shotgun (WGS) entry which is preliminary data.</text>
</comment>
<dbReference type="EMBL" id="SSTG01000018">
    <property type="protein sequence ID" value="THG54456.1"/>
    <property type="molecule type" value="Genomic_DNA"/>
</dbReference>
<proteinExistence type="predicted"/>
<evidence type="ECO:0000313" key="1">
    <source>
        <dbReference type="EMBL" id="THG54456.1"/>
    </source>
</evidence>
<sequence>MKKLILAACAMANIAAFAQDWPNATTECRPGSRWWWLGSAVDEKNLAYNIEQYAKAGLGTLEVTPIYGVQGNEANEIPFLSEKWMQMLAYTYSQADKNGITVEMNNGTGWPFGGPEVSIEDAASKAVFMQMDITGGKTSRHKLSTGNPHDKLNKLMAYSNDGKTVKDLTGMVKNNIAEWTAPKGKWQLVALFTGKTGQQVKRAAPGGEGYVLDHLNSKAVANYLDKFDRAFSKSKVPYPKTFFNDSYEVYGADWTPSLLDEFEKRRGYKLQNHFPDFISTERTEKTRRLVTDYRLTLSEILLDNFLRPWTRWAHSHGSTTRNQAHGSPANLIDAYACVDIPECEGFGLSNFNIKGLRTDSLRKKNDSDISMLKYASSAAHITGKKLVSSETFTWLTEHFRTSLSQCKPDMDLMFVSGVNHMFFHGTPYSPREAAWPGWLFYASINMSPSNSIWRDAPAFFEYITRCQSFLQNGSPDSDFLLYLPIFDIWDELPGRMVAFDIHKMDRYAPKFISAVNSIINLGYDVDYISDALINKLETDNGMLVAAQKARYKAIIIPSAKLMPESTLKKLMSLANEGATIIFVGNYPESVPGYGNLDLRQAEFNKFKSTLQHNGNKGFNFGKGRIILAADYKTALENSGIEGEELRTLHGLHFIRRKLDDGQLYFVSCLQEKDINQIVTFNTAGKSWMLYNPINGEKGIINPVDMDEGKTGIRLQLKSGESLFVRSFNKPVTGVPQWNYITELPDTVSLQHGWKLEFIQSSPAITGTFEIDRPVSWTNLDIPSAKTNTGTARYSTEINLPDTKADSWILDLGDVRESARVYVNSKYAGTLWAVPFRIDIGQMLKTGKNLIEVEVTNLPANRIADMDRRQIKWRIFKNANMARLNGEKSDYSSWGTIPSGLNSNVFLIPVKYN</sequence>
<accession>A0AC61S7E9</accession>
<protein>
    <submittedName>
        <fullName evidence="1">Glycosyl hydrolase family 2</fullName>
    </submittedName>
</protein>
<gene>
    <name evidence="1" type="ORF">E5990_02790</name>
</gene>
<name>A0AC61S7E9_9BACT</name>
<organism evidence="1 2">
    <name type="scientific">Muribaculum caecicola</name>
    <dbReference type="NCBI Taxonomy" id="3038144"/>
    <lineage>
        <taxon>Bacteria</taxon>
        <taxon>Pseudomonadati</taxon>
        <taxon>Bacteroidota</taxon>
        <taxon>Bacteroidia</taxon>
        <taxon>Bacteroidales</taxon>
        <taxon>Muribaculaceae</taxon>
        <taxon>Muribaculum</taxon>
    </lineage>
</organism>
<keyword evidence="2" id="KW-1185">Reference proteome</keyword>
<keyword evidence="1" id="KW-0378">Hydrolase</keyword>
<reference evidence="1" key="1">
    <citation type="submission" date="2019-04" db="EMBL/GenBank/DDBJ databases">
        <title>Microbes associate with the intestines of laboratory mice.</title>
        <authorList>
            <person name="Navarre W."/>
            <person name="Wong E."/>
            <person name="Huang K.C."/>
            <person name="Tropini C."/>
            <person name="Ng K."/>
            <person name="Yu B."/>
        </authorList>
    </citation>
    <scope>NUCLEOTIDE SEQUENCE</scope>
    <source>
        <strain evidence="1">NM86_A22</strain>
    </source>
</reference>
<evidence type="ECO:0000313" key="2">
    <source>
        <dbReference type="Proteomes" id="UP000305401"/>
    </source>
</evidence>
<dbReference type="Proteomes" id="UP000305401">
    <property type="component" value="Unassembled WGS sequence"/>
</dbReference>